<feature type="transmembrane region" description="Helical" evidence="1">
    <location>
        <begin position="127"/>
        <end position="145"/>
    </location>
</feature>
<keyword evidence="1" id="KW-0472">Membrane</keyword>
<evidence type="ECO:0000313" key="3">
    <source>
        <dbReference type="Proteomes" id="UP001626549"/>
    </source>
</evidence>
<accession>A0ABZ0IAW4</accession>
<evidence type="ECO:0000256" key="1">
    <source>
        <dbReference type="SAM" id="Phobius"/>
    </source>
</evidence>
<keyword evidence="3" id="KW-1185">Reference proteome</keyword>
<reference evidence="2 3" key="1">
    <citation type="submission" date="2023-10" db="EMBL/GenBank/DDBJ databases">
        <title>Two novel species belonging to the OM43/NOR5 clade.</title>
        <authorList>
            <person name="Park M."/>
        </authorList>
    </citation>
    <scope>NUCLEOTIDE SEQUENCE [LARGE SCALE GENOMIC DNA]</scope>
    <source>
        <strain evidence="2 3">IMCC45268</strain>
    </source>
</reference>
<feature type="transmembrane region" description="Helical" evidence="1">
    <location>
        <begin position="252"/>
        <end position="273"/>
    </location>
</feature>
<name>A0ABZ0IAW4_9GAMM</name>
<dbReference type="InterPro" id="IPR006008">
    <property type="entry name" value="YciB"/>
</dbReference>
<organism evidence="2 3">
    <name type="scientific">Congregibacter brevis</name>
    <dbReference type="NCBI Taxonomy" id="3081201"/>
    <lineage>
        <taxon>Bacteria</taxon>
        <taxon>Pseudomonadati</taxon>
        <taxon>Pseudomonadota</taxon>
        <taxon>Gammaproteobacteria</taxon>
        <taxon>Cellvibrionales</taxon>
        <taxon>Halieaceae</taxon>
        <taxon>Congregibacter</taxon>
    </lineage>
</organism>
<keyword evidence="1" id="KW-0812">Transmembrane</keyword>
<protein>
    <submittedName>
        <fullName evidence="2">Septation protein IspZ</fullName>
    </submittedName>
</protein>
<feature type="transmembrane region" description="Helical" evidence="1">
    <location>
        <begin position="152"/>
        <end position="174"/>
    </location>
</feature>
<dbReference type="RefSeq" id="WP_407326927.1">
    <property type="nucleotide sequence ID" value="NZ_CP136865.1"/>
</dbReference>
<feature type="transmembrane region" description="Helical" evidence="1">
    <location>
        <begin position="225"/>
        <end position="246"/>
    </location>
</feature>
<dbReference type="Proteomes" id="UP001626549">
    <property type="component" value="Chromosome"/>
</dbReference>
<feature type="transmembrane region" description="Helical" evidence="1">
    <location>
        <begin position="186"/>
        <end position="204"/>
    </location>
</feature>
<sequence>MESRLFIDGELKDTKALLFAAGYSNPVHRVSFSDQGKDSELRVEVGYISWLSLGIEVAIDGEPVYASHPNKSIHFAEKSRLLSALPTQDSELAQAAVARWQRNKYSVYADLALGALFFFVGKFTGNLTLAALIGAGAGLALVAAQRFVRVDLLGGFAVFGTVMLLVSALFSLAFQSDFMVQMKSTILGVLTALLFFADGAIRGGKYFGARMQRYMPETIDTGRMAVGLGVLGLSMAGANYLVATLFSEDTWLTYTTFVDTPLSIGLAYAVYFWSRKGADASADQL</sequence>
<proteinExistence type="predicted"/>
<dbReference type="EMBL" id="CP136865">
    <property type="protein sequence ID" value="WOJ96243.1"/>
    <property type="molecule type" value="Genomic_DNA"/>
</dbReference>
<gene>
    <name evidence="2" type="ORF">R0137_13445</name>
</gene>
<dbReference type="Pfam" id="PF04279">
    <property type="entry name" value="IspA"/>
    <property type="match status" value="1"/>
</dbReference>
<evidence type="ECO:0000313" key="2">
    <source>
        <dbReference type="EMBL" id="WOJ96243.1"/>
    </source>
</evidence>
<keyword evidence="1" id="KW-1133">Transmembrane helix</keyword>